<accession>A0A291PKF1</accession>
<organism evidence="1 2">
    <name type="scientific">Acetobacter tropicalis</name>
    <dbReference type="NCBI Taxonomy" id="104102"/>
    <lineage>
        <taxon>Bacteria</taxon>
        <taxon>Pseudomonadati</taxon>
        <taxon>Pseudomonadota</taxon>
        <taxon>Alphaproteobacteria</taxon>
        <taxon>Acetobacterales</taxon>
        <taxon>Acetobacteraceae</taxon>
        <taxon>Acetobacter</taxon>
    </lineage>
</organism>
<dbReference type="GeneID" id="92352721"/>
<dbReference type="Proteomes" id="UP000220394">
    <property type="component" value="Chromosome"/>
</dbReference>
<dbReference type="SUPFAM" id="SSF53254">
    <property type="entry name" value="Phosphoglycerate mutase-like"/>
    <property type="match status" value="1"/>
</dbReference>
<dbReference type="RefSeq" id="WP_081939154.1">
    <property type="nucleotide sequence ID" value="NZ_JACAOJ010000056.1"/>
</dbReference>
<proteinExistence type="predicted"/>
<evidence type="ECO:0000313" key="1">
    <source>
        <dbReference type="EMBL" id="ATJ91871.1"/>
    </source>
</evidence>
<dbReference type="Gene3D" id="3.40.50.1240">
    <property type="entry name" value="Phosphoglycerate mutase-like"/>
    <property type="match status" value="1"/>
</dbReference>
<gene>
    <name evidence="1" type="ORF">CIW82_15480</name>
</gene>
<evidence type="ECO:0000313" key="2">
    <source>
        <dbReference type="Proteomes" id="UP000220394"/>
    </source>
</evidence>
<name>A0A291PKF1_9PROT</name>
<dbReference type="Pfam" id="PF00300">
    <property type="entry name" value="His_Phos_1"/>
    <property type="match status" value="1"/>
</dbReference>
<dbReference type="EMBL" id="CP022699">
    <property type="protein sequence ID" value="ATJ91871.1"/>
    <property type="molecule type" value="Genomic_DNA"/>
</dbReference>
<dbReference type="KEGG" id="ato:CIW82_15480"/>
<reference evidence="1 2" key="1">
    <citation type="submission" date="2017-08" db="EMBL/GenBank/DDBJ databases">
        <title>Complete Genome Sequence of Acetobacter tropicalis Oregon-R-modENCODE STRAIN BDGP1, an acetic acid bacterium isolated from Drosophila melanogaster gut.</title>
        <authorList>
            <person name="Wan K.H."/>
            <person name="Yu C."/>
            <person name="Park S."/>
            <person name="Hammonds A.S."/>
            <person name="Booth B.W."/>
            <person name="Celniker S.E."/>
        </authorList>
    </citation>
    <scope>NUCLEOTIDE SEQUENCE [LARGE SCALE GENOMIC DNA]</scope>
    <source>
        <strain evidence="1 2">BDGP1</strain>
    </source>
</reference>
<protein>
    <recommendedName>
        <fullName evidence="3">Phosphoglycerate mutase</fullName>
    </recommendedName>
</protein>
<dbReference type="AlphaFoldDB" id="A0A291PKF1"/>
<dbReference type="InterPro" id="IPR013078">
    <property type="entry name" value="His_Pase_superF_clade-1"/>
</dbReference>
<evidence type="ECO:0008006" key="3">
    <source>
        <dbReference type="Google" id="ProtNLM"/>
    </source>
</evidence>
<sequence length="43" mass="5051">MIHIVKQEFVMENLQPFVFLRHGETDWNKSGLLQGRSNIPLRA</sequence>
<dbReference type="InterPro" id="IPR029033">
    <property type="entry name" value="His_PPase_superfam"/>
</dbReference>